<keyword evidence="1" id="KW-0472">Membrane</keyword>
<name>A0A838CVV8_9BACI</name>
<comment type="caution">
    <text evidence="2">The sequence shown here is derived from an EMBL/GenBank/DDBJ whole genome shotgun (WGS) entry which is preliminary data.</text>
</comment>
<keyword evidence="1" id="KW-0812">Transmembrane</keyword>
<dbReference type="AlphaFoldDB" id="A0A838CVV8"/>
<keyword evidence="1" id="KW-1133">Transmembrane helix</keyword>
<proteinExistence type="predicted"/>
<evidence type="ECO:0000256" key="1">
    <source>
        <dbReference type="SAM" id="Phobius"/>
    </source>
</evidence>
<dbReference type="EMBL" id="JACEFG010000003">
    <property type="protein sequence ID" value="MBA2176053.1"/>
    <property type="molecule type" value="Genomic_DNA"/>
</dbReference>
<organism evidence="2 3">
    <name type="scientific">Halobacillus locisalis</name>
    <dbReference type="NCBI Taxonomy" id="220753"/>
    <lineage>
        <taxon>Bacteria</taxon>
        <taxon>Bacillati</taxon>
        <taxon>Bacillota</taxon>
        <taxon>Bacilli</taxon>
        <taxon>Bacillales</taxon>
        <taxon>Bacillaceae</taxon>
        <taxon>Halobacillus</taxon>
    </lineage>
</organism>
<evidence type="ECO:0000313" key="2">
    <source>
        <dbReference type="EMBL" id="MBA2176053.1"/>
    </source>
</evidence>
<keyword evidence="3" id="KW-1185">Reference proteome</keyword>
<protein>
    <submittedName>
        <fullName evidence="2">Uncharacterized protein</fullName>
    </submittedName>
</protein>
<reference evidence="2 3" key="1">
    <citation type="journal article" date="2004" name="Extremophiles">
        <title>Halobacillus locisalis sp. nov., a halophilic bacterium isolated from a marine solar saltern of the Yellow Sea in Korea.</title>
        <authorList>
            <person name="Yoon J.H."/>
            <person name="Kang K.H."/>
            <person name="Oh T.K."/>
            <person name="Park Y.H."/>
        </authorList>
    </citation>
    <scope>NUCLEOTIDE SEQUENCE [LARGE SCALE GENOMIC DNA]</scope>
    <source>
        <strain evidence="2 3">KCTC 3788</strain>
    </source>
</reference>
<dbReference type="Proteomes" id="UP000571017">
    <property type="component" value="Unassembled WGS sequence"/>
</dbReference>
<evidence type="ECO:0000313" key="3">
    <source>
        <dbReference type="Proteomes" id="UP000571017"/>
    </source>
</evidence>
<feature type="transmembrane region" description="Helical" evidence="1">
    <location>
        <begin position="7"/>
        <end position="24"/>
    </location>
</feature>
<dbReference type="RefSeq" id="WP_181473096.1">
    <property type="nucleotide sequence ID" value="NZ_JACEFG010000003.1"/>
</dbReference>
<sequence length="80" mass="9061">METKKLPYVMYWIIIGVGALSYAVPFFQDYGFVTTLTLTFLCGIFSWAVAMGIGKRSYMYISGLLLVSPWLFILSLALFD</sequence>
<accession>A0A838CVV8</accession>
<feature type="transmembrane region" description="Helical" evidence="1">
    <location>
        <begin position="57"/>
        <end position="79"/>
    </location>
</feature>
<gene>
    <name evidence="2" type="ORF">H0266_14245</name>
</gene>
<feature type="transmembrane region" description="Helical" evidence="1">
    <location>
        <begin position="30"/>
        <end position="50"/>
    </location>
</feature>